<feature type="domain" description="Thioesterase" evidence="2">
    <location>
        <begin position="45"/>
        <end position="121"/>
    </location>
</feature>
<keyword evidence="1" id="KW-0378">Hydrolase</keyword>
<organism evidence="3 4">
    <name type="scientific">Roseateles saccharophilus</name>
    <name type="common">Pseudomonas saccharophila</name>
    <dbReference type="NCBI Taxonomy" id="304"/>
    <lineage>
        <taxon>Bacteria</taxon>
        <taxon>Pseudomonadati</taxon>
        <taxon>Pseudomonadota</taxon>
        <taxon>Betaproteobacteria</taxon>
        <taxon>Burkholderiales</taxon>
        <taxon>Sphaerotilaceae</taxon>
        <taxon>Roseateles</taxon>
    </lineage>
</organism>
<sequence>MSTPDKLNQFGAKNLPGYLGIVITKVENGEVHAELAVRPELMAPNGFLHAGSVVTLADTCAGYGCVQALPEGAVGFTTVELKSNHLGTAREGTIACVAKAVHLGRTTQVWDAVVTNKDTGKTMALFRCTQMVLYGK</sequence>
<dbReference type="InterPro" id="IPR029069">
    <property type="entry name" value="HotDog_dom_sf"/>
</dbReference>
<evidence type="ECO:0000256" key="1">
    <source>
        <dbReference type="ARBA" id="ARBA00022801"/>
    </source>
</evidence>
<dbReference type="PANTHER" id="PTHR43240">
    <property type="entry name" value="1,4-DIHYDROXY-2-NAPHTHOYL-COA THIOESTERASE 1"/>
    <property type="match status" value="1"/>
</dbReference>
<evidence type="ECO:0000313" key="4">
    <source>
        <dbReference type="Proteomes" id="UP001180453"/>
    </source>
</evidence>
<dbReference type="RefSeq" id="WP_310263120.1">
    <property type="nucleotide sequence ID" value="NZ_JAVDXU010000001.1"/>
</dbReference>
<dbReference type="SUPFAM" id="SSF54637">
    <property type="entry name" value="Thioesterase/thiol ester dehydrase-isomerase"/>
    <property type="match status" value="1"/>
</dbReference>
<dbReference type="NCBIfam" id="TIGR00369">
    <property type="entry name" value="unchar_dom_1"/>
    <property type="match status" value="1"/>
</dbReference>
<gene>
    <name evidence="3" type="ORF">J2X20_001546</name>
</gene>
<dbReference type="InterPro" id="IPR003736">
    <property type="entry name" value="PAAI_dom"/>
</dbReference>
<accession>A0ABU1YJ83</accession>
<protein>
    <submittedName>
        <fullName evidence="3">Uncharacterized protein (TIGR00369 family)</fullName>
    </submittedName>
</protein>
<evidence type="ECO:0000259" key="2">
    <source>
        <dbReference type="Pfam" id="PF03061"/>
    </source>
</evidence>
<name>A0ABU1YJ83_ROSSA</name>
<dbReference type="Proteomes" id="UP001180453">
    <property type="component" value="Unassembled WGS sequence"/>
</dbReference>
<dbReference type="EMBL" id="JAVDXU010000001">
    <property type="protein sequence ID" value="MDR7268917.1"/>
    <property type="molecule type" value="Genomic_DNA"/>
</dbReference>
<dbReference type="Pfam" id="PF03061">
    <property type="entry name" value="4HBT"/>
    <property type="match status" value="1"/>
</dbReference>
<dbReference type="PANTHER" id="PTHR43240:SF8">
    <property type="entry name" value="PHENYLACETIC ACID DEGRADATION-RELATED PROTEIN"/>
    <property type="match status" value="1"/>
</dbReference>
<dbReference type="CDD" id="cd03443">
    <property type="entry name" value="PaaI_thioesterase"/>
    <property type="match status" value="1"/>
</dbReference>
<keyword evidence="4" id="KW-1185">Reference proteome</keyword>
<evidence type="ECO:0000313" key="3">
    <source>
        <dbReference type="EMBL" id="MDR7268917.1"/>
    </source>
</evidence>
<dbReference type="InterPro" id="IPR006683">
    <property type="entry name" value="Thioestr_dom"/>
</dbReference>
<dbReference type="Gene3D" id="3.10.129.10">
    <property type="entry name" value="Hotdog Thioesterase"/>
    <property type="match status" value="1"/>
</dbReference>
<reference evidence="3 4" key="1">
    <citation type="submission" date="2023-07" db="EMBL/GenBank/DDBJ databases">
        <title>Sorghum-associated microbial communities from plants grown in Nebraska, USA.</title>
        <authorList>
            <person name="Schachtman D."/>
        </authorList>
    </citation>
    <scope>NUCLEOTIDE SEQUENCE [LARGE SCALE GENOMIC DNA]</scope>
    <source>
        <strain evidence="3 4">BE314</strain>
    </source>
</reference>
<comment type="caution">
    <text evidence="3">The sequence shown here is derived from an EMBL/GenBank/DDBJ whole genome shotgun (WGS) entry which is preliminary data.</text>
</comment>
<proteinExistence type="predicted"/>